<dbReference type="AlphaFoldDB" id="A0A4P7BBV4"/>
<protein>
    <submittedName>
        <fullName evidence="1">Uncharacterized protein</fullName>
    </submittedName>
</protein>
<evidence type="ECO:0000313" key="1">
    <source>
        <dbReference type="EMBL" id="GGZ01688.1"/>
    </source>
</evidence>
<dbReference type="RefSeq" id="WP_134383671.1">
    <property type="nucleotide sequence ID" value="NZ_CP038026.1"/>
</dbReference>
<reference evidence="2 3" key="2">
    <citation type="submission" date="2019-03" db="EMBL/GenBank/DDBJ databases">
        <title>Draft Genome Sequences of Six Type Strains of the Genus Massilia.</title>
        <authorList>
            <person name="Miess H."/>
            <person name="Frediansyhah A."/>
            <person name="Gross H."/>
        </authorList>
    </citation>
    <scope>NUCLEOTIDE SEQUENCE [LARGE SCALE GENOMIC DNA]</scope>
    <source>
        <strain evidence="2 3">DSM 17505</strain>
    </source>
</reference>
<keyword evidence="3" id="KW-1185">Reference proteome</keyword>
<dbReference type="Proteomes" id="UP000294359">
    <property type="component" value="Chromosome"/>
</dbReference>
<proteinExistence type="predicted"/>
<dbReference type="EMBL" id="BMWW01000007">
    <property type="protein sequence ID" value="GGZ01688.1"/>
    <property type="molecule type" value="Genomic_DNA"/>
</dbReference>
<dbReference type="EMBL" id="CP038026">
    <property type="protein sequence ID" value="QBQ35432.1"/>
    <property type="molecule type" value="Genomic_DNA"/>
</dbReference>
<evidence type="ECO:0000313" key="2">
    <source>
        <dbReference type="EMBL" id="QBQ35432.1"/>
    </source>
</evidence>
<gene>
    <name evidence="2" type="ORF">E1742_04065</name>
    <name evidence="1" type="ORF">GCM10007388_39270</name>
</gene>
<accession>A0A4P7BBV4</accession>
<evidence type="ECO:0000313" key="4">
    <source>
        <dbReference type="Proteomes" id="UP000619512"/>
    </source>
</evidence>
<sequence>MRHKPARDPLRDELTMAVGLIWGHLNAQQPEQAYDLACGCLQLWPGERSLSLMAAYAAAELAEPIDLAALRSQAGADPARAADEAAWIALVERRAGAAP</sequence>
<dbReference type="Proteomes" id="UP000619512">
    <property type="component" value="Unassembled WGS sequence"/>
</dbReference>
<reference evidence="1" key="1">
    <citation type="journal article" date="2014" name="Int. J. Syst. Evol. Microbiol.">
        <title>Complete genome sequence of Corynebacterium casei LMG S-19264T (=DSM 44701T), isolated from a smear-ripened cheese.</title>
        <authorList>
            <consortium name="US DOE Joint Genome Institute (JGI-PGF)"/>
            <person name="Walter F."/>
            <person name="Albersmeier A."/>
            <person name="Kalinowski J."/>
            <person name="Ruckert C."/>
        </authorList>
    </citation>
    <scope>NUCLEOTIDE SEQUENCE</scope>
    <source>
        <strain evidence="1">KCTC 12344</strain>
    </source>
</reference>
<name>A0A4P7BBV4_9BURK</name>
<organism evidence="1 4">
    <name type="scientific">Pseudoduganella plicata</name>
    <dbReference type="NCBI Taxonomy" id="321984"/>
    <lineage>
        <taxon>Bacteria</taxon>
        <taxon>Pseudomonadati</taxon>
        <taxon>Pseudomonadota</taxon>
        <taxon>Betaproteobacteria</taxon>
        <taxon>Burkholderiales</taxon>
        <taxon>Oxalobacteraceae</taxon>
        <taxon>Telluria group</taxon>
        <taxon>Pseudoduganella</taxon>
    </lineage>
</organism>
<evidence type="ECO:0000313" key="3">
    <source>
        <dbReference type="Proteomes" id="UP000294359"/>
    </source>
</evidence>
<reference evidence="1" key="3">
    <citation type="submission" date="2022-12" db="EMBL/GenBank/DDBJ databases">
        <authorList>
            <person name="Sun Q."/>
            <person name="Kim S."/>
        </authorList>
    </citation>
    <scope>NUCLEOTIDE SEQUENCE</scope>
    <source>
        <strain evidence="1">KCTC 12344</strain>
    </source>
</reference>
<dbReference type="OrthoDB" id="8777936at2"/>